<keyword evidence="2" id="KW-1185">Reference proteome</keyword>
<evidence type="ECO:0008006" key="3">
    <source>
        <dbReference type="Google" id="ProtNLM"/>
    </source>
</evidence>
<name>A0A397JF79_9GLOM</name>
<dbReference type="AlphaFoldDB" id="A0A397JF79"/>
<protein>
    <recommendedName>
        <fullName evidence="3">Protein kinase domain-containing protein</fullName>
    </recommendedName>
</protein>
<reference evidence="1 2" key="1">
    <citation type="submission" date="2018-08" db="EMBL/GenBank/DDBJ databases">
        <title>Genome and evolution of the arbuscular mycorrhizal fungus Diversispora epigaea (formerly Glomus versiforme) and its bacterial endosymbionts.</title>
        <authorList>
            <person name="Sun X."/>
            <person name="Fei Z."/>
            <person name="Harrison M."/>
        </authorList>
    </citation>
    <scope>NUCLEOTIDE SEQUENCE [LARGE SCALE GENOMIC DNA]</scope>
    <source>
        <strain evidence="1 2">IT104</strain>
    </source>
</reference>
<dbReference type="EMBL" id="PQFF01000057">
    <property type="protein sequence ID" value="RHZ85812.1"/>
    <property type="molecule type" value="Genomic_DNA"/>
</dbReference>
<gene>
    <name evidence="1" type="ORF">Glove_60g109</name>
</gene>
<comment type="caution">
    <text evidence="1">The sequence shown here is derived from an EMBL/GenBank/DDBJ whole genome shotgun (WGS) entry which is preliminary data.</text>
</comment>
<evidence type="ECO:0000313" key="2">
    <source>
        <dbReference type="Proteomes" id="UP000266861"/>
    </source>
</evidence>
<sequence length="86" mass="10274">MSQEIEKLVYCPKEHFIKEFVTWDDEIDEIIRKSQIVSIYEKVHWIPYDNFQIIKHVADGDHGSVYSAEIENGIKSDWNFIKQDWG</sequence>
<dbReference type="Proteomes" id="UP000266861">
    <property type="component" value="Unassembled WGS sequence"/>
</dbReference>
<accession>A0A397JF79</accession>
<proteinExistence type="predicted"/>
<organism evidence="1 2">
    <name type="scientific">Diversispora epigaea</name>
    <dbReference type="NCBI Taxonomy" id="1348612"/>
    <lineage>
        <taxon>Eukaryota</taxon>
        <taxon>Fungi</taxon>
        <taxon>Fungi incertae sedis</taxon>
        <taxon>Mucoromycota</taxon>
        <taxon>Glomeromycotina</taxon>
        <taxon>Glomeromycetes</taxon>
        <taxon>Diversisporales</taxon>
        <taxon>Diversisporaceae</taxon>
        <taxon>Diversispora</taxon>
    </lineage>
</organism>
<evidence type="ECO:0000313" key="1">
    <source>
        <dbReference type="EMBL" id="RHZ85812.1"/>
    </source>
</evidence>